<evidence type="ECO:0000259" key="6">
    <source>
        <dbReference type="Pfam" id="PF00082"/>
    </source>
</evidence>
<evidence type="ECO:0000256" key="2">
    <source>
        <dbReference type="ARBA" id="ARBA00022670"/>
    </source>
</evidence>
<keyword evidence="8" id="KW-1185">Reference proteome</keyword>
<dbReference type="Proteomes" id="UP001221189">
    <property type="component" value="Unassembled WGS sequence"/>
</dbReference>
<accession>A0ABT5K8V7</accession>
<comment type="caution">
    <text evidence="5">Lacks conserved residue(s) required for the propagation of feature annotation.</text>
</comment>
<dbReference type="InterPro" id="IPR050131">
    <property type="entry name" value="Peptidase_S8_subtilisin-like"/>
</dbReference>
<dbReference type="Gene3D" id="3.40.50.200">
    <property type="entry name" value="Peptidase S8/S53 domain"/>
    <property type="match status" value="1"/>
</dbReference>
<dbReference type="PANTHER" id="PTHR43806">
    <property type="entry name" value="PEPTIDASE S8"/>
    <property type="match status" value="1"/>
</dbReference>
<dbReference type="PANTHER" id="PTHR43806:SF11">
    <property type="entry name" value="CEREVISIN-RELATED"/>
    <property type="match status" value="1"/>
</dbReference>
<evidence type="ECO:0000313" key="7">
    <source>
        <dbReference type="EMBL" id="MDC8770029.1"/>
    </source>
</evidence>
<feature type="domain" description="Peptidase S8/S53" evidence="6">
    <location>
        <begin position="365"/>
        <end position="570"/>
    </location>
</feature>
<comment type="caution">
    <text evidence="7">The sequence shown here is derived from an EMBL/GenBank/DDBJ whole genome shotgun (WGS) entry which is preliminary data.</text>
</comment>
<dbReference type="InterPro" id="IPR036852">
    <property type="entry name" value="Peptidase_S8/S53_dom_sf"/>
</dbReference>
<keyword evidence="3" id="KW-0378">Hydrolase</keyword>
<evidence type="ECO:0000256" key="5">
    <source>
        <dbReference type="PROSITE-ProRule" id="PRU01240"/>
    </source>
</evidence>
<dbReference type="SUPFAM" id="SSF52743">
    <property type="entry name" value="Subtilisin-like"/>
    <property type="match status" value="1"/>
</dbReference>
<proteinExistence type="inferred from homology"/>
<dbReference type="PROSITE" id="PS51892">
    <property type="entry name" value="SUBTILASE"/>
    <property type="match status" value="1"/>
</dbReference>
<dbReference type="Pfam" id="PF00082">
    <property type="entry name" value="Peptidase_S8"/>
    <property type="match status" value="1"/>
</dbReference>
<dbReference type="InterPro" id="IPR000209">
    <property type="entry name" value="Peptidase_S8/S53_dom"/>
</dbReference>
<reference evidence="7 8" key="1">
    <citation type="submission" date="2022-10" db="EMBL/GenBank/DDBJ databases">
        <title>Paucibacter sp. hw1 Genome sequencing.</title>
        <authorList>
            <person name="Park S."/>
        </authorList>
    </citation>
    <scope>NUCLEOTIDE SEQUENCE [LARGE SCALE GENOMIC DNA]</scope>
    <source>
        <strain evidence="8">hw1</strain>
    </source>
</reference>
<name>A0ABT5K8V7_9BURK</name>
<dbReference type="RefSeq" id="WP_273598522.1">
    <property type="nucleotide sequence ID" value="NZ_JAQQXT010000001.1"/>
</dbReference>
<evidence type="ECO:0000256" key="1">
    <source>
        <dbReference type="ARBA" id="ARBA00011073"/>
    </source>
</evidence>
<protein>
    <submittedName>
        <fullName evidence="7">S8 family serine peptidase</fullName>
    </submittedName>
</protein>
<keyword evidence="2" id="KW-0645">Protease</keyword>
<dbReference type="PRINTS" id="PR00723">
    <property type="entry name" value="SUBTILISIN"/>
</dbReference>
<evidence type="ECO:0000313" key="8">
    <source>
        <dbReference type="Proteomes" id="UP001221189"/>
    </source>
</evidence>
<comment type="similarity">
    <text evidence="1 5">Belongs to the peptidase S8 family.</text>
</comment>
<sequence length="603" mass="65096">MTGLRSKFERLGWRHLALALALMAFAVIAVKTRASSNAAGEAGLSKPPSHYLTAPLDDLAPLLEWTERQLKAKEASASPFNAAQRGAIKALQTRLALLRGRPDEALRLIAQARSDSAKLALRPGLLWVEELLAATQQDSAGGAWLEARWDAELQQRLKAQSWPAAQAGLQALVSTWHFMPIEHRVISWTHSFDTFKPGNPTRPDDLALAEMIINFRFEHELLGPRVAGFEQGITRFLAAQPAGEDFWAARAFKLPEGQGQAVRVAVWETVGVDVMAFKHAERPCLMLTDKANQFCIVDPVLPGLNRHEAWLLVKGFEDSTQGRKSAAAAAYSAHLEQVRHQHSSDQVAYAQAMAQMTTQLLEGVSRLHGTHVAGIAMAGNPHAELLAIHSGSEFFKPAFIAKRGALQKQLEQIAAFIRDNKVRIVNMSWGLPGIGMQAEQERALREQMLALMAACPNTLFVAGAGNENSDMGPAASRFWPASLGAANLLAVGALDHAGHVTGFSNYGEAVHLYALGDATLSAIPGEQTMAMSGTSMAAPEVSNLAAKLLSQWPGLTVAQLKQLLIDGADPVAPGTQLPMAMRRLNPLHSAQLARKPPGELAKP</sequence>
<dbReference type="EMBL" id="JAQQXT010000001">
    <property type="protein sequence ID" value="MDC8770029.1"/>
    <property type="molecule type" value="Genomic_DNA"/>
</dbReference>
<keyword evidence="4" id="KW-0720">Serine protease</keyword>
<organism evidence="7 8">
    <name type="scientific">Roseateles albus</name>
    <dbReference type="NCBI Taxonomy" id="2987525"/>
    <lineage>
        <taxon>Bacteria</taxon>
        <taxon>Pseudomonadati</taxon>
        <taxon>Pseudomonadota</taxon>
        <taxon>Betaproteobacteria</taxon>
        <taxon>Burkholderiales</taxon>
        <taxon>Sphaerotilaceae</taxon>
        <taxon>Roseateles</taxon>
    </lineage>
</organism>
<dbReference type="InterPro" id="IPR015500">
    <property type="entry name" value="Peptidase_S8_subtilisin-rel"/>
</dbReference>
<evidence type="ECO:0000256" key="3">
    <source>
        <dbReference type="ARBA" id="ARBA00022801"/>
    </source>
</evidence>
<evidence type="ECO:0000256" key="4">
    <source>
        <dbReference type="ARBA" id="ARBA00022825"/>
    </source>
</evidence>
<gene>
    <name evidence="7" type="ORF">PRZ03_00495</name>
</gene>